<dbReference type="Proteomes" id="UP001629230">
    <property type="component" value="Unassembled WGS sequence"/>
</dbReference>
<dbReference type="EMBL" id="JAQQEZ010000017">
    <property type="protein sequence ID" value="MFM0003927.1"/>
    <property type="molecule type" value="Genomic_DNA"/>
</dbReference>
<gene>
    <name evidence="1" type="ORF">PQR57_23240</name>
</gene>
<sequence length="310" mass="33809">MAEIVLVHGIDQQQQTADSLENIWIPALAGGVRIAGFEDVADLIADQSGARRLKTKMAFYGNLFLKKDQQGDDPGEFSDAEAAFAEQLALEWLTNAANRAKDPKTFDSANRELRVVASLLEEEQGTGSAARTAINSLAKIRWFAPVAMSIAERYVRKSLAQVTRYFLDSAIREAAVGEVIKLIGPETKVVVSHSLGSVVAYEAIQMSSHGLPLLITLGSPLGLQTIIYQRLHPQPPTYPVNLKRWVNVADREDFIAAEPNLKGMFGRTVPEGAVFEDDYTVDNGAEPHRSGFYLGKAEVGRAVGQTLSVQ</sequence>
<keyword evidence="2" id="KW-1185">Reference proteome</keyword>
<proteinExistence type="predicted"/>
<name>A0ABW9ATN1_9BURK</name>
<protein>
    <recommendedName>
        <fullName evidence="3">Alpha/beta hydrolase</fullName>
    </recommendedName>
</protein>
<dbReference type="SUPFAM" id="SSF53474">
    <property type="entry name" value="alpha/beta-Hydrolases"/>
    <property type="match status" value="1"/>
</dbReference>
<organism evidence="1 2">
    <name type="scientific">Paraburkholderia dipogonis</name>
    <dbReference type="NCBI Taxonomy" id="1211383"/>
    <lineage>
        <taxon>Bacteria</taxon>
        <taxon>Pseudomonadati</taxon>
        <taxon>Pseudomonadota</taxon>
        <taxon>Betaproteobacteria</taxon>
        <taxon>Burkholderiales</taxon>
        <taxon>Burkholderiaceae</taxon>
        <taxon>Paraburkholderia</taxon>
    </lineage>
</organism>
<evidence type="ECO:0000313" key="2">
    <source>
        <dbReference type="Proteomes" id="UP001629230"/>
    </source>
</evidence>
<dbReference type="RefSeq" id="WP_408178895.1">
    <property type="nucleotide sequence ID" value="NZ_JAQQEZ010000017.1"/>
</dbReference>
<comment type="caution">
    <text evidence="1">The sequence shown here is derived from an EMBL/GenBank/DDBJ whole genome shotgun (WGS) entry which is preliminary data.</text>
</comment>
<evidence type="ECO:0000313" key="1">
    <source>
        <dbReference type="EMBL" id="MFM0003927.1"/>
    </source>
</evidence>
<dbReference type="InterPro" id="IPR029058">
    <property type="entry name" value="AB_hydrolase_fold"/>
</dbReference>
<reference evidence="1 2" key="1">
    <citation type="journal article" date="2024" name="Chem. Sci.">
        <title>Discovery of megapolipeptins by genome mining of a Burkholderiales bacteria collection.</title>
        <authorList>
            <person name="Paulo B.S."/>
            <person name="Recchia M.J.J."/>
            <person name="Lee S."/>
            <person name="Fergusson C.H."/>
            <person name="Romanowski S.B."/>
            <person name="Hernandez A."/>
            <person name="Krull N."/>
            <person name="Liu D.Y."/>
            <person name="Cavanagh H."/>
            <person name="Bos A."/>
            <person name="Gray C.A."/>
            <person name="Murphy B.T."/>
            <person name="Linington R.G."/>
            <person name="Eustaquio A.S."/>
        </authorList>
    </citation>
    <scope>NUCLEOTIDE SEQUENCE [LARGE SCALE GENOMIC DNA]</scope>
    <source>
        <strain evidence="1 2">RL17-350-BIC-A</strain>
    </source>
</reference>
<accession>A0ABW9ATN1</accession>
<evidence type="ECO:0008006" key="3">
    <source>
        <dbReference type="Google" id="ProtNLM"/>
    </source>
</evidence>